<dbReference type="GO" id="GO:0016020">
    <property type="term" value="C:membrane"/>
    <property type="evidence" value="ECO:0007669"/>
    <property type="project" value="UniProtKB-SubCell"/>
</dbReference>
<evidence type="ECO:0000256" key="2">
    <source>
        <dbReference type="ARBA" id="ARBA00022729"/>
    </source>
</evidence>
<keyword evidence="6" id="KW-1185">Reference proteome</keyword>
<dbReference type="GO" id="GO:0030247">
    <property type="term" value="F:polysaccharide binding"/>
    <property type="evidence" value="ECO:0007669"/>
    <property type="project" value="InterPro"/>
</dbReference>
<evidence type="ECO:0000259" key="4">
    <source>
        <dbReference type="Pfam" id="PF13947"/>
    </source>
</evidence>
<evidence type="ECO:0000256" key="3">
    <source>
        <dbReference type="SAM" id="SignalP"/>
    </source>
</evidence>
<dbReference type="InterPro" id="IPR025287">
    <property type="entry name" value="WAK_GUB"/>
</dbReference>
<accession>A0A835LFM4</accession>
<comment type="subcellular location">
    <subcellularLocation>
        <location evidence="1">Membrane</location>
        <topology evidence="1">Single-pass membrane protein</topology>
    </subcellularLocation>
</comment>
<feature type="signal peptide" evidence="3">
    <location>
        <begin position="1"/>
        <end position="19"/>
    </location>
</feature>
<evidence type="ECO:0000313" key="6">
    <source>
        <dbReference type="Proteomes" id="UP000631114"/>
    </source>
</evidence>
<proteinExistence type="predicted"/>
<evidence type="ECO:0000256" key="1">
    <source>
        <dbReference type="ARBA" id="ARBA00004167"/>
    </source>
</evidence>
<feature type="chain" id="PRO_5032846557" description="Wall-associated receptor kinase galacturonan-binding domain-containing protein" evidence="3">
    <location>
        <begin position="20"/>
        <end position="271"/>
    </location>
</feature>
<dbReference type="AlphaFoldDB" id="A0A835LFM4"/>
<feature type="domain" description="Wall-associated receptor kinase galacturonan-binding" evidence="4">
    <location>
        <begin position="51"/>
        <end position="105"/>
    </location>
</feature>
<dbReference type="EMBL" id="JADFTS010000009">
    <property type="protein sequence ID" value="KAF9590707.1"/>
    <property type="molecule type" value="Genomic_DNA"/>
</dbReference>
<name>A0A835LFM4_9MAGN</name>
<evidence type="ECO:0000313" key="5">
    <source>
        <dbReference type="EMBL" id="KAF9590707.1"/>
    </source>
</evidence>
<dbReference type="Pfam" id="PF13947">
    <property type="entry name" value="GUB_WAK_bind"/>
    <property type="match status" value="1"/>
</dbReference>
<keyword evidence="2 3" id="KW-0732">Signal</keyword>
<dbReference type="Proteomes" id="UP000631114">
    <property type="component" value="Unassembled WGS sequence"/>
</dbReference>
<organism evidence="5 6">
    <name type="scientific">Coptis chinensis</name>
    <dbReference type="NCBI Taxonomy" id="261450"/>
    <lineage>
        <taxon>Eukaryota</taxon>
        <taxon>Viridiplantae</taxon>
        <taxon>Streptophyta</taxon>
        <taxon>Embryophyta</taxon>
        <taxon>Tracheophyta</taxon>
        <taxon>Spermatophyta</taxon>
        <taxon>Magnoliopsida</taxon>
        <taxon>Ranunculales</taxon>
        <taxon>Ranunculaceae</taxon>
        <taxon>Coptidoideae</taxon>
        <taxon>Coptis</taxon>
    </lineage>
</organism>
<protein>
    <recommendedName>
        <fullName evidence="4">Wall-associated receptor kinase galacturonan-binding domain-containing protein</fullName>
    </recommendedName>
</protein>
<comment type="caution">
    <text evidence="5">The sequence shown here is derived from an EMBL/GenBank/DDBJ whole genome shotgun (WGS) entry which is preliminary data.</text>
</comment>
<reference evidence="5 6" key="1">
    <citation type="submission" date="2020-10" db="EMBL/GenBank/DDBJ databases">
        <title>The Coptis chinensis genome and diversification of protoberbering-type alkaloids.</title>
        <authorList>
            <person name="Wang B."/>
            <person name="Shu S."/>
            <person name="Song C."/>
            <person name="Liu Y."/>
        </authorList>
    </citation>
    <scope>NUCLEOTIDE SEQUENCE [LARGE SCALE GENOMIC DNA]</scope>
    <source>
        <strain evidence="5">HL-2020</strain>
        <tissue evidence="5">Leaf</tissue>
    </source>
</reference>
<dbReference type="OrthoDB" id="1847747at2759"/>
<sequence length="271" mass="29882">MYALFSSPLLFNYILLFRAFNQLLPVSSHSPLMLMQDSRDSFLPFPSNSSCNTQYRRCGGLDIPFPFHLNSSACPFLHCDVFRLSCVNDTTLFLNISSLSYRISEFFADGVLVDFPREGTTSFGHYLDFNFFGFEDNAYYGISVQNVLGLYDCEDSSVCKDVDYCDQIKPPLPTCPGNSTSSITTTTTCGYPLSDHSVWETDDAFSVFSEFGCRGFSSWIFPPGTKSGKRGVIPRDSSKALCATNAVIINATAVKSGVRCACQNGSLAMDS</sequence>
<gene>
    <name evidence="5" type="ORF">IFM89_036831</name>
</gene>